<keyword evidence="2" id="KW-0378">Hydrolase</keyword>
<feature type="domain" description="Asparaginase/glutaminase C-terminal" evidence="4">
    <location>
        <begin position="211"/>
        <end position="323"/>
    </location>
</feature>
<evidence type="ECO:0000313" key="5">
    <source>
        <dbReference type="EMBL" id="MFB6392325.1"/>
    </source>
</evidence>
<dbReference type="InterPro" id="IPR027474">
    <property type="entry name" value="L-asparaginase_N"/>
</dbReference>
<dbReference type="Gene3D" id="3.40.50.40">
    <property type="match status" value="1"/>
</dbReference>
<comment type="caution">
    <text evidence="5">The sequence shown here is derived from an EMBL/GenBank/DDBJ whole genome shotgun (WGS) entry which is preliminary data.</text>
</comment>
<evidence type="ECO:0000256" key="2">
    <source>
        <dbReference type="ARBA" id="ARBA00022801"/>
    </source>
</evidence>
<evidence type="ECO:0000256" key="1">
    <source>
        <dbReference type="ARBA" id="ARBA00010518"/>
    </source>
</evidence>
<organism evidence="5 6">
    <name type="scientific">Polymorphospora lycopeni</name>
    <dbReference type="NCBI Taxonomy" id="3140240"/>
    <lineage>
        <taxon>Bacteria</taxon>
        <taxon>Bacillati</taxon>
        <taxon>Actinomycetota</taxon>
        <taxon>Actinomycetes</taxon>
        <taxon>Micromonosporales</taxon>
        <taxon>Micromonosporaceae</taxon>
        <taxon>Polymorphospora</taxon>
    </lineage>
</organism>
<evidence type="ECO:0000259" key="4">
    <source>
        <dbReference type="Pfam" id="PF17763"/>
    </source>
</evidence>
<dbReference type="PANTHER" id="PTHR11707">
    <property type="entry name" value="L-ASPARAGINASE"/>
    <property type="match status" value="1"/>
</dbReference>
<keyword evidence="6" id="KW-1185">Reference proteome</keyword>
<dbReference type="PIRSF" id="PIRSF500176">
    <property type="entry name" value="L_ASNase"/>
    <property type="match status" value="1"/>
</dbReference>
<dbReference type="Pfam" id="PF17763">
    <property type="entry name" value="Asparaginase_C"/>
    <property type="match status" value="1"/>
</dbReference>
<dbReference type="SFLD" id="SFLDS00057">
    <property type="entry name" value="Glutaminase/Asparaginase"/>
    <property type="match status" value="1"/>
</dbReference>
<sequence>MGRRVAVFSLGGTIAMTGGPAGGVVPTLTAADLVAAVPALATTGVTLDVHDFRRLPGASLGFDDLLALVTAAGREVAGGADGVVVTQGTDTIEETSYALDLLWPYDAPLVVTGAMRNPTLAGADGPANLLAAVTVAAAPASRRIGCLVVLGDEIHAARWVRKTHTTAPAAFRSPDIGPVGLVAEGRARVLARPARHPLDLQVRDPGAVRTAVLPVVLGDDGATLRRAGSGLDGLVVAGFGVGHVPAATVAVLGELAAGMPVVLASRVGAGPVLTATYGFPGSESDLLSRGLVAAGTLDCYKARVLLHLLLAAGADRDRIATAFGTIGAGEVAGD</sequence>
<dbReference type="PIRSF" id="PIRSF001220">
    <property type="entry name" value="L-ASNase_gatD"/>
    <property type="match status" value="1"/>
</dbReference>
<proteinExistence type="inferred from homology"/>
<dbReference type="PRINTS" id="PR00139">
    <property type="entry name" value="ASNGLNASE"/>
</dbReference>
<name>A0ABV5CK71_9ACTN</name>
<accession>A0ABV5CK71</accession>
<dbReference type="InterPro" id="IPR037152">
    <property type="entry name" value="L-asparaginase_N_sf"/>
</dbReference>
<evidence type="ECO:0000313" key="6">
    <source>
        <dbReference type="Proteomes" id="UP001582793"/>
    </source>
</evidence>
<dbReference type="PANTHER" id="PTHR11707:SF28">
    <property type="entry name" value="60 KDA LYSOPHOSPHOLIPASE"/>
    <property type="match status" value="1"/>
</dbReference>
<dbReference type="EMBL" id="JBCGDC010000008">
    <property type="protein sequence ID" value="MFB6392325.1"/>
    <property type="molecule type" value="Genomic_DNA"/>
</dbReference>
<gene>
    <name evidence="5" type="ORF">AAFH96_04300</name>
</gene>
<dbReference type="InterPro" id="IPR036152">
    <property type="entry name" value="Asp/glu_Ase-like_sf"/>
</dbReference>
<dbReference type="CDD" id="cd08964">
    <property type="entry name" value="L-asparaginase_II"/>
    <property type="match status" value="1"/>
</dbReference>
<dbReference type="InterPro" id="IPR004550">
    <property type="entry name" value="AsnASE_II"/>
</dbReference>
<reference evidence="5 6" key="1">
    <citation type="submission" date="2024-04" db="EMBL/GenBank/DDBJ databases">
        <title>Polymorphospora sp. isolated from Baiyangdian Lake in Xiong'an New Area.</title>
        <authorList>
            <person name="Zhang X."/>
            <person name="Liu J."/>
        </authorList>
    </citation>
    <scope>NUCLEOTIDE SEQUENCE [LARGE SCALE GENOMIC DNA]</scope>
    <source>
        <strain evidence="5 6">2-325</strain>
    </source>
</reference>
<comment type="similarity">
    <text evidence="1">Belongs to the asparaginase 1 family.</text>
</comment>
<evidence type="ECO:0000259" key="3">
    <source>
        <dbReference type="Pfam" id="PF00710"/>
    </source>
</evidence>
<dbReference type="Proteomes" id="UP001582793">
    <property type="component" value="Unassembled WGS sequence"/>
</dbReference>
<protein>
    <submittedName>
        <fullName evidence="5">Asparaginase</fullName>
    </submittedName>
</protein>
<dbReference type="SMART" id="SM00870">
    <property type="entry name" value="Asparaginase"/>
    <property type="match status" value="1"/>
</dbReference>
<dbReference type="Pfam" id="PF00710">
    <property type="entry name" value="Asparaginase"/>
    <property type="match status" value="1"/>
</dbReference>
<dbReference type="InterPro" id="IPR027473">
    <property type="entry name" value="L-asparaginase_C"/>
</dbReference>
<dbReference type="PROSITE" id="PS51732">
    <property type="entry name" value="ASN_GLN_ASE_3"/>
    <property type="match status" value="1"/>
</dbReference>
<feature type="domain" description="L-asparaginase N-terminal" evidence="3">
    <location>
        <begin position="4"/>
        <end position="193"/>
    </location>
</feature>
<dbReference type="RefSeq" id="WP_375733107.1">
    <property type="nucleotide sequence ID" value="NZ_JBCGDC010000008.1"/>
</dbReference>
<dbReference type="Gene3D" id="3.40.50.1170">
    <property type="entry name" value="L-asparaginase, N-terminal domain"/>
    <property type="match status" value="1"/>
</dbReference>
<dbReference type="InterPro" id="IPR040919">
    <property type="entry name" value="Asparaginase_C"/>
</dbReference>
<dbReference type="SUPFAM" id="SSF53774">
    <property type="entry name" value="Glutaminase/Asparaginase"/>
    <property type="match status" value="1"/>
</dbReference>
<dbReference type="InterPro" id="IPR006034">
    <property type="entry name" value="Asparaginase/glutaminase-like"/>
</dbReference>